<proteinExistence type="predicted"/>
<comment type="caution">
    <text evidence="7">The sequence shown here is derived from an EMBL/GenBank/DDBJ whole genome shotgun (WGS) entry which is preliminary data.</text>
</comment>
<dbReference type="InParanoid" id="G7DS81"/>
<reference evidence="7 8" key="2">
    <citation type="journal article" date="2012" name="Open Biol.">
        <title>Characteristics of nucleosomes and linker DNA regions on the genome of the basidiomycete Mixia osmundae revealed by mono- and dinucleosome mapping.</title>
        <authorList>
            <person name="Nishida H."/>
            <person name="Kondo S."/>
            <person name="Matsumoto T."/>
            <person name="Suzuki Y."/>
            <person name="Yoshikawa H."/>
            <person name="Taylor T.D."/>
            <person name="Sugiyama J."/>
        </authorList>
    </citation>
    <scope>NUCLEOTIDE SEQUENCE [LARGE SCALE GENOMIC DNA]</scope>
    <source>
        <strain evidence="8">CBS 9802 / IAM 14324 / JCM 22182 / KY 12970</strain>
    </source>
</reference>
<feature type="compositionally biased region" description="Basic and acidic residues" evidence="5">
    <location>
        <begin position="300"/>
        <end position="310"/>
    </location>
</feature>
<gene>
    <name evidence="7" type="primary">Mo00082</name>
    <name evidence="7" type="ORF">E5Q_00082</name>
</gene>
<dbReference type="Proteomes" id="UP000009131">
    <property type="component" value="Unassembled WGS sequence"/>
</dbReference>
<dbReference type="GO" id="GO:0030026">
    <property type="term" value="P:intracellular manganese ion homeostasis"/>
    <property type="evidence" value="ECO:0007669"/>
    <property type="project" value="TreeGrafter"/>
</dbReference>
<dbReference type="InterPro" id="IPR002634">
    <property type="entry name" value="BolA"/>
</dbReference>
<dbReference type="eggNOG" id="KOG1291">
    <property type="taxonomic scope" value="Eukaryota"/>
</dbReference>
<feature type="transmembrane region" description="Helical" evidence="6">
    <location>
        <begin position="223"/>
        <end position="250"/>
    </location>
</feature>
<feature type="transmembrane region" description="Helical" evidence="6">
    <location>
        <begin position="385"/>
        <end position="409"/>
    </location>
</feature>
<dbReference type="PANTHER" id="PTHR11706">
    <property type="entry name" value="SOLUTE CARRIER PROTEIN FAMILY 11 MEMBER"/>
    <property type="match status" value="1"/>
</dbReference>
<dbReference type="STRING" id="764103.G7DS81"/>
<accession>G7DS81</accession>
<dbReference type="OrthoDB" id="409173at2759"/>
<sequence>MNATAHILPEGMLSRFSMELDEPSKYTLAQQPIAMMSLDRRRSDSAQEDDESYERRRDAGSIARTVFEALRAHTKFIGPGIVMSVAFIDVGNFASALGAGASKGYSPLFVILLASVMAIYVQILACRLGVVSGLDLAQHCRRSLYNRPTYTMAYRSLMYLLWFINEAAIILTDLAELLGSSIAINLMAPAIPLWAASLISFADVVIVLFFFSDFPSSHVNRSVHAFELVVGSMVLIVFVCFIILTARIQPHWGDVFKGYLPSSNIIRDDGLYISVAIIGAVVMPHSIVLGSKLATIDRGSTEGDKTKLEATDGLQSEPVQSGRHLPALHMPNPRTIPQGLTLPSARSAGKTSRFGFLERTTEPRADRAPTIEFVRSHLPHVATDIALSLIAFALVINSLILIVAGAAFYHPLAGQTSDAIQGVQDGNLFSAYGLIRDTIGKAFGYIFAISLLFSGLSASVTATLAGQVVGEGFLNLKVRPFVRRLITRGISIIPAIVVSASVGASGLSTLLVASQVALSLILPFVIWPLLCFTSNADIMTISDGSTAAPTAESSTSHGRFRNALARLAHPFAPASSKPGRASFVNSPAVIIIGWAIWAIICICNLGFASSRITMGQLEDTMRAKLTKRFQPEQLRITNDSAAHAGHAAMRAPGAATGETHFTVEIVSDEFDGKRQMQRHRLVYEALSDELKAGLHALVLRTKTPAEMIKS</sequence>
<dbReference type="AlphaFoldDB" id="G7DS81"/>
<evidence type="ECO:0000256" key="2">
    <source>
        <dbReference type="ARBA" id="ARBA00022692"/>
    </source>
</evidence>
<evidence type="ECO:0000256" key="5">
    <source>
        <dbReference type="SAM" id="MobiDB-lite"/>
    </source>
</evidence>
<feature type="transmembrane region" description="Helical" evidence="6">
    <location>
        <begin position="442"/>
        <end position="465"/>
    </location>
</feature>
<feature type="transmembrane region" description="Helical" evidence="6">
    <location>
        <begin position="485"/>
        <end position="504"/>
    </location>
</feature>
<dbReference type="PRINTS" id="PR00447">
    <property type="entry name" value="NATRESASSCMP"/>
</dbReference>
<feature type="region of interest" description="Disordered" evidence="5">
    <location>
        <begin position="300"/>
        <end position="330"/>
    </location>
</feature>
<feature type="transmembrane region" description="Helical" evidence="6">
    <location>
        <begin position="152"/>
        <end position="171"/>
    </location>
</feature>
<dbReference type="Pfam" id="PF01566">
    <property type="entry name" value="Nramp"/>
    <property type="match status" value="2"/>
</dbReference>
<keyword evidence="3 6" id="KW-1133">Transmembrane helix</keyword>
<evidence type="ECO:0000313" key="7">
    <source>
        <dbReference type="EMBL" id="GAA93441.1"/>
    </source>
</evidence>
<evidence type="ECO:0000256" key="4">
    <source>
        <dbReference type="ARBA" id="ARBA00023136"/>
    </source>
</evidence>
<protein>
    <submittedName>
        <fullName evidence="7">Uncharacterized protein</fullName>
    </submittedName>
</protein>
<dbReference type="NCBIfam" id="NF037982">
    <property type="entry name" value="Nramp_1"/>
    <property type="match status" value="1"/>
</dbReference>
<reference evidence="7 8" key="1">
    <citation type="journal article" date="2011" name="J. Gen. Appl. Microbiol.">
        <title>Draft genome sequencing of the enigmatic basidiomycete Mixia osmundae.</title>
        <authorList>
            <person name="Nishida H."/>
            <person name="Nagatsuka Y."/>
            <person name="Sugiyama J."/>
        </authorList>
    </citation>
    <scope>NUCLEOTIDE SEQUENCE [LARGE SCALE GENOMIC DNA]</scope>
    <source>
        <strain evidence="8">CBS 9802 / IAM 14324 / JCM 22182 / KY 12970</strain>
    </source>
</reference>
<evidence type="ECO:0000256" key="6">
    <source>
        <dbReference type="SAM" id="Phobius"/>
    </source>
</evidence>
<evidence type="ECO:0000256" key="3">
    <source>
        <dbReference type="ARBA" id="ARBA00022989"/>
    </source>
</evidence>
<dbReference type="GO" id="GO:0005384">
    <property type="term" value="F:manganese ion transmembrane transporter activity"/>
    <property type="evidence" value="ECO:0007669"/>
    <property type="project" value="TreeGrafter"/>
</dbReference>
<dbReference type="Pfam" id="PF01722">
    <property type="entry name" value="BolA"/>
    <property type="match status" value="1"/>
</dbReference>
<dbReference type="GO" id="GO:0005886">
    <property type="term" value="C:plasma membrane"/>
    <property type="evidence" value="ECO:0007669"/>
    <property type="project" value="TreeGrafter"/>
</dbReference>
<dbReference type="NCBIfam" id="TIGR01197">
    <property type="entry name" value="nramp"/>
    <property type="match status" value="1"/>
</dbReference>
<keyword evidence="8" id="KW-1185">Reference proteome</keyword>
<dbReference type="InterPro" id="IPR001046">
    <property type="entry name" value="NRAMP_fam"/>
</dbReference>
<keyword evidence="2 6" id="KW-0812">Transmembrane</keyword>
<feature type="transmembrane region" description="Helical" evidence="6">
    <location>
        <begin position="270"/>
        <end position="290"/>
    </location>
</feature>
<evidence type="ECO:0000313" key="8">
    <source>
        <dbReference type="Proteomes" id="UP000009131"/>
    </source>
</evidence>
<evidence type="ECO:0000256" key="1">
    <source>
        <dbReference type="ARBA" id="ARBA00004141"/>
    </source>
</evidence>
<dbReference type="InterPro" id="IPR036065">
    <property type="entry name" value="BolA-like_sf"/>
</dbReference>
<dbReference type="GO" id="GO:0015086">
    <property type="term" value="F:cadmium ion transmembrane transporter activity"/>
    <property type="evidence" value="ECO:0007669"/>
    <property type="project" value="TreeGrafter"/>
</dbReference>
<keyword evidence="4 6" id="KW-0472">Membrane</keyword>
<dbReference type="eggNOG" id="KOG2313">
    <property type="taxonomic scope" value="Eukaryota"/>
</dbReference>
<dbReference type="SUPFAM" id="SSF82657">
    <property type="entry name" value="BolA-like"/>
    <property type="match status" value="1"/>
</dbReference>
<dbReference type="EMBL" id="BABT02000004">
    <property type="protein sequence ID" value="GAA93441.1"/>
    <property type="molecule type" value="Genomic_DNA"/>
</dbReference>
<comment type="subcellular location">
    <subcellularLocation>
        <location evidence="1">Membrane</location>
        <topology evidence="1">Multi-pass membrane protein</topology>
    </subcellularLocation>
</comment>
<feature type="transmembrane region" description="Helical" evidence="6">
    <location>
        <begin position="108"/>
        <end position="131"/>
    </location>
</feature>
<dbReference type="FunCoup" id="G7DS81">
    <property type="interactions" value="132"/>
</dbReference>
<organism evidence="7 8">
    <name type="scientific">Mixia osmundae (strain CBS 9802 / IAM 14324 / JCM 22182 / KY 12970)</name>
    <dbReference type="NCBI Taxonomy" id="764103"/>
    <lineage>
        <taxon>Eukaryota</taxon>
        <taxon>Fungi</taxon>
        <taxon>Dikarya</taxon>
        <taxon>Basidiomycota</taxon>
        <taxon>Pucciniomycotina</taxon>
        <taxon>Mixiomycetes</taxon>
        <taxon>Mixiales</taxon>
        <taxon>Mixiaceae</taxon>
        <taxon>Mixia</taxon>
    </lineage>
</organism>
<feature type="transmembrane region" description="Helical" evidence="6">
    <location>
        <begin position="81"/>
        <end position="102"/>
    </location>
</feature>
<name>G7DS81_MIXOS</name>
<dbReference type="Gene3D" id="3.30.300.90">
    <property type="entry name" value="BolA-like"/>
    <property type="match status" value="1"/>
</dbReference>
<feature type="transmembrane region" description="Helical" evidence="6">
    <location>
        <begin position="587"/>
        <end position="607"/>
    </location>
</feature>
<dbReference type="GO" id="GO:0034755">
    <property type="term" value="P:iron ion transmembrane transport"/>
    <property type="evidence" value="ECO:0007669"/>
    <property type="project" value="TreeGrafter"/>
</dbReference>
<feature type="transmembrane region" description="Helical" evidence="6">
    <location>
        <begin position="510"/>
        <end position="532"/>
    </location>
</feature>
<dbReference type="PANTHER" id="PTHR11706:SF101">
    <property type="entry name" value="MANGANESE TRANSPORTER SMF1"/>
    <property type="match status" value="1"/>
</dbReference>
<dbReference type="HOGENOM" id="CLU_020088_4_2_1"/>
<feature type="transmembrane region" description="Helical" evidence="6">
    <location>
        <begin position="191"/>
        <end position="211"/>
    </location>
</feature>